<dbReference type="Pfam" id="PF07969">
    <property type="entry name" value="Amidohydro_3"/>
    <property type="match status" value="1"/>
</dbReference>
<dbReference type="PANTHER" id="PTHR32027">
    <property type="entry name" value="CYTOSINE DEAMINASE"/>
    <property type="match status" value="1"/>
</dbReference>
<dbReference type="InterPro" id="IPR032466">
    <property type="entry name" value="Metal_Hydrolase"/>
</dbReference>
<feature type="domain" description="Amidohydrolase 3" evidence="1">
    <location>
        <begin position="35"/>
        <end position="232"/>
    </location>
</feature>
<dbReference type="PANTHER" id="PTHR32027:SF9">
    <property type="entry name" value="BLL3847 PROTEIN"/>
    <property type="match status" value="1"/>
</dbReference>
<dbReference type="Proteomes" id="UP001164305">
    <property type="component" value="Chromosome"/>
</dbReference>
<protein>
    <submittedName>
        <fullName evidence="2">Amidohydrolase family protein</fullName>
    </submittedName>
</protein>
<dbReference type="Gene3D" id="3.20.20.140">
    <property type="entry name" value="Metal-dependent hydrolases"/>
    <property type="match status" value="1"/>
</dbReference>
<dbReference type="RefSeq" id="WP_263593436.1">
    <property type="nucleotide sequence ID" value="NZ_CP107020.1"/>
</dbReference>
<gene>
    <name evidence="2" type="ORF">BRM3_11450</name>
</gene>
<evidence type="ECO:0000259" key="1">
    <source>
        <dbReference type="Pfam" id="PF07969"/>
    </source>
</evidence>
<dbReference type="SUPFAM" id="SSF51556">
    <property type="entry name" value="Metallo-dependent hydrolases"/>
    <property type="match status" value="1"/>
</dbReference>
<keyword evidence="3" id="KW-1185">Reference proteome</keyword>
<sequence length="244" mass="26496">MLRRPGVLELLEQAAAQGAEHIGGLDPMLIDHDPVGQLDGLFSIVAEHGCGLDLHLHEPGELGASEFDLILDRVERDGVGPGRVNIAHGFAMVEVDPARRRDLLQRMAGLGVTMTTVAPLRMAQLPLHEFDDAGVRFGFGTDGIRDLWGPYGDGDVLSIAWQYGRAGGVVRDEDLTRVVEIATRDGAAFVTEETHDLAPGARADIVLVDAENPMDALVRRVPRSLVVAGGRVFRHSELEQHPWE</sequence>
<dbReference type="InterPro" id="IPR052349">
    <property type="entry name" value="Metallo-hydrolase_Enzymes"/>
</dbReference>
<evidence type="ECO:0000313" key="2">
    <source>
        <dbReference type="EMBL" id="UYG16223.1"/>
    </source>
</evidence>
<dbReference type="EMBL" id="CP107020">
    <property type="protein sequence ID" value="UYG16223.1"/>
    <property type="molecule type" value="Genomic_DNA"/>
</dbReference>
<organism evidence="2 3">
    <name type="scientific">Brachybacterium huguangmaarense</name>
    <dbReference type="NCBI Taxonomy" id="1652028"/>
    <lineage>
        <taxon>Bacteria</taxon>
        <taxon>Bacillati</taxon>
        <taxon>Actinomycetota</taxon>
        <taxon>Actinomycetes</taxon>
        <taxon>Micrococcales</taxon>
        <taxon>Dermabacteraceae</taxon>
        <taxon>Brachybacterium</taxon>
    </lineage>
</organism>
<proteinExistence type="predicted"/>
<accession>A0ABY6FZ60</accession>
<dbReference type="InterPro" id="IPR013108">
    <property type="entry name" value="Amidohydro_3"/>
</dbReference>
<reference evidence="2" key="1">
    <citation type="submission" date="2022-10" db="EMBL/GenBank/DDBJ databases">
        <title>Whole-Genome Sequencing of Brachybacterium huguangmaarense BRM-3, Isolated from Betula schmidtii.</title>
        <authorList>
            <person name="Haam D."/>
        </authorList>
    </citation>
    <scope>NUCLEOTIDE SEQUENCE</scope>
    <source>
        <strain evidence="2">BRM-3</strain>
    </source>
</reference>
<evidence type="ECO:0000313" key="3">
    <source>
        <dbReference type="Proteomes" id="UP001164305"/>
    </source>
</evidence>
<name>A0ABY6FZ60_9MICO</name>